<dbReference type="EMBL" id="FTMI01000002">
    <property type="protein sequence ID" value="SIQ13855.1"/>
    <property type="molecule type" value="Genomic_DNA"/>
</dbReference>
<dbReference type="RefSeq" id="WP_244550400.1">
    <property type="nucleotide sequence ID" value="NZ_FTMI01000002.1"/>
</dbReference>
<proteinExistence type="predicted"/>
<evidence type="ECO:0000256" key="2">
    <source>
        <dbReference type="SAM" id="MobiDB-lite"/>
    </source>
</evidence>
<reference evidence="5" key="1">
    <citation type="submission" date="2017-01" db="EMBL/GenBank/DDBJ databases">
        <authorList>
            <person name="Varghese N."/>
            <person name="Submissions S."/>
        </authorList>
    </citation>
    <scope>NUCLEOTIDE SEQUENCE [LARGE SCALE GENOMIC DNA]</scope>
    <source>
        <strain evidence="5">3bp</strain>
    </source>
</reference>
<dbReference type="GO" id="GO:0016779">
    <property type="term" value="F:nucleotidyltransferase activity"/>
    <property type="evidence" value="ECO:0007669"/>
    <property type="project" value="TreeGrafter"/>
</dbReference>
<evidence type="ECO:0000259" key="3">
    <source>
        <dbReference type="Pfam" id="PF12804"/>
    </source>
</evidence>
<sequence>MTAQPDDGSAPDGPGRHLELPIPARGAEPSLAFDAVVLAGGRAERLGTPKPGLVVGGRPLLEHALAATAGAARTVVVGPDELAAPGRYVRTREDPPFGGPVAGIAAGLAALPDDGRAPWVLVLACDVPRAAEAVPALLAAARRRSGEVAVHAVRDGREQWLVGLYERAALDAALAALPTVHGASVRRLLAGLPAIGVPDDTGATDDVDTWEDAREQERRLAAGAPAVPGAPPAGTPDDGRRPR</sequence>
<dbReference type="Pfam" id="PF12804">
    <property type="entry name" value="NTP_transf_3"/>
    <property type="match status" value="1"/>
</dbReference>
<dbReference type="PANTHER" id="PTHR19136">
    <property type="entry name" value="MOLYBDENUM COFACTOR GUANYLYLTRANSFERASE"/>
    <property type="match status" value="1"/>
</dbReference>
<name>A0A1N6QBE0_9MICO</name>
<dbReference type="SUPFAM" id="SSF53448">
    <property type="entry name" value="Nucleotide-diphospho-sugar transferases"/>
    <property type="match status" value="1"/>
</dbReference>
<feature type="domain" description="MobA-like NTP transferase" evidence="3">
    <location>
        <begin position="35"/>
        <end position="190"/>
    </location>
</feature>
<organism evidence="4 5">
    <name type="scientific">Cellulosimicrobium aquatile</name>
    <dbReference type="NCBI Taxonomy" id="1612203"/>
    <lineage>
        <taxon>Bacteria</taxon>
        <taxon>Bacillati</taxon>
        <taxon>Actinomycetota</taxon>
        <taxon>Actinomycetes</taxon>
        <taxon>Micrococcales</taxon>
        <taxon>Promicromonosporaceae</taxon>
        <taxon>Cellulosimicrobium</taxon>
    </lineage>
</organism>
<accession>A0A1N6QBE0</accession>
<keyword evidence="5" id="KW-1185">Reference proteome</keyword>
<protein>
    <submittedName>
        <fullName evidence="4">Molybdopterin-guanine dinucleotide biosynthesis protein A</fullName>
    </submittedName>
</protein>
<dbReference type="Proteomes" id="UP000186235">
    <property type="component" value="Unassembled WGS sequence"/>
</dbReference>
<keyword evidence="1" id="KW-0808">Transferase</keyword>
<evidence type="ECO:0000313" key="5">
    <source>
        <dbReference type="Proteomes" id="UP000186235"/>
    </source>
</evidence>
<dbReference type="InterPro" id="IPR025877">
    <property type="entry name" value="MobA-like_NTP_Trfase"/>
</dbReference>
<dbReference type="AlphaFoldDB" id="A0A1N6QBE0"/>
<evidence type="ECO:0000313" key="4">
    <source>
        <dbReference type="EMBL" id="SIQ13855.1"/>
    </source>
</evidence>
<feature type="region of interest" description="Disordered" evidence="2">
    <location>
        <begin position="1"/>
        <end position="22"/>
    </location>
</feature>
<feature type="region of interest" description="Disordered" evidence="2">
    <location>
        <begin position="198"/>
        <end position="243"/>
    </location>
</feature>
<feature type="compositionally biased region" description="Basic and acidic residues" evidence="2">
    <location>
        <begin position="211"/>
        <end position="220"/>
    </location>
</feature>
<gene>
    <name evidence="4" type="ORF">SAMN05518682_1451</name>
</gene>
<dbReference type="InterPro" id="IPR029044">
    <property type="entry name" value="Nucleotide-diphossugar_trans"/>
</dbReference>
<dbReference type="Gene3D" id="3.90.550.10">
    <property type="entry name" value="Spore Coat Polysaccharide Biosynthesis Protein SpsA, Chain A"/>
    <property type="match status" value="1"/>
</dbReference>
<dbReference type="PANTHER" id="PTHR19136:SF81">
    <property type="entry name" value="MOLYBDENUM COFACTOR GUANYLYLTRANSFERASE"/>
    <property type="match status" value="1"/>
</dbReference>
<evidence type="ECO:0000256" key="1">
    <source>
        <dbReference type="ARBA" id="ARBA00022679"/>
    </source>
</evidence>